<sequence length="327" mass="37291">MNVVSLFAGAGGFDLGFKKAGFTLIWANERDKDIWNTYRYNHPNAFLDTRSIVDIPSNEIPNCHGIIGGPPCQSWSHAGSAKGIQDKRGQLIYEFIRIVKGKQPRFFVMENVSGLLQIKHKTAFTNICSTFNQIGYTLNVKMLNAADYGIPQDRKRVFFVGLRKDLGIKYQFPKPMVPKVTLHQVIKDIQADVLPAKTNNRSNKEQCIVSNHEYMTGDFSSRYLSRNRVRTWNEQSFTIQAGGRHAPIHPQAPKMIQQAKDSYIFKPQKESLYRRLSIRECARIQTFSDDFLFFYDRLMTGYKMVGNAVPVNLAIIIAKSIKKQLSA</sequence>
<dbReference type="PROSITE" id="PS51679">
    <property type="entry name" value="SAM_MT_C5"/>
    <property type="match status" value="1"/>
</dbReference>
<dbReference type="REBASE" id="664954">
    <property type="entry name" value="M.Asp426ORF64840P"/>
</dbReference>
<geneLocation type="plasmid" evidence="9 10">
    <name>pAUEb</name>
</geneLocation>
<reference evidence="9" key="1">
    <citation type="submission" date="2022-09" db="EMBL/GenBank/DDBJ databases">
        <title>Aureispira anguillicida sp. nov., isolated from Leptocephalus of Japanese eel Anguilla japonica.</title>
        <authorList>
            <person name="Yuasa K."/>
            <person name="Mekata T."/>
            <person name="Ikunari K."/>
        </authorList>
    </citation>
    <scope>NUCLEOTIDE SEQUENCE</scope>
    <source>
        <strain evidence="9">EL160426</strain>
        <plasmid evidence="9">pAUEb</plasmid>
    </source>
</reference>
<dbReference type="PANTHER" id="PTHR10629">
    <property type="entry name" value="CYTOSINE-SPECIFIC METHYLTRANSFERASE"/>
    <property type="match status" value="1"/>
</dbReference>
<evidence type="ECO:0000256" key="2">
    <source>
        <dbReference type="ARBA" id="ARBA00022603"/>
    </source>
</evidence>
<gene>
    <name evidence="9" type="ORF">AsAng_0064840</name>
</gene>
<dbReference type="RefSeq" id="WP_264793684.1">
    <property type="nucleotide sequence ID" value="NZ_AP026869.1"/>
</dbReference>
<feature type="active site" evidence="7">
    <location>
        <position position="72"/>
    </location>
</feature>
<dbReference type="GO" id="GO:0009307">
    <property type="term" value="P:DNA restriction-modification system"/>
    <property type="evidence" value="ECO:0007669"/>
    <property type="project" value="UniProtKB-KW"/>
</dbReference>
<evidence type="ECO:0000256" key="8">
    <source>
        <dbReference type="RuleBase" id="RU000416"/>
    </source>
</evidence>
<dbReference type="SUPFAM" id="SSF53335">
    <property type="entry name" value="S-adenosyl-L-methionine-dependent methyltransferases"/>
    <property type="match status" value="1"/>
</dbReference>
<keyword evidence="10" id="KW-1185">Reference proteome</keyword>
<dbReference type="Gene3D" id="3.40.50.150">
    <property type="entry name" value="Vaccinia Virus protein VP39"/>
    <property type="match status" value="1"/>
</dbReference>
<dbReference type="InterPro" id="IPR029063">
    <property type="entry name" value="SAM-dependent_MTases_sf"/>
</dbReference>
<dbReference type="InterPro" id="IPR050390">
    <property type="entry name" value="C5-Methyltransferase"/>
</dbReference>
<keyword evidence="5" id="KW-0680">Restriction system</keyword>
<keyword evidence="2 7" id="KW-0489">Methyltransferase</keyword>
<dbReference type="Pfam" id="PF00145">
    <property type="entry name" value="DNA_methylase"/>
    <property type="match status" value="1"/>
</dbReference>
<dbReference type="PANTHER" id="PTHR10629:SF52">
    <property type="entry name" value="DNA (CYTOSINE-5)-METHYLTRANSFERASE 1"/>
    <property type="match status" value="1"/>
</dbReference>
<dbReference type="EMBL" id="AP026869">
    <property type="protein sequence ID" value="BDS15700.1"/>
    <property type="molecule type" value="Genomic_DNA"/>
</dbReference>
<dbReference type="KEGG" id="aup:AsAng_0064840"/>
<dbReference type="GO" id="GO:0032259">
    <property type="term" value="P:methylation"/>
    <property type="evidence" value="ECO:0007669"/>
    <property type="project" value="UniProtKB-KW"/>
</dbReference>
<dbReference type="EC" id="2.1.1.37" evidence="1"/>
<dbReference type="Gene3D" id="3.90.120.10">
    <property type="entry name" value="DNA Methylase, subunit A, domain 2"/>
    <property type="match status" value="1"/>
</dbReference>
<dbReference type="GO" id="GO:0003677">
    <property type="term" value="F:DNA binding"/>
    <property type="evidence" value="ECO:0007669"/>
    <property type="project" value="TreeGrafter"/>
</dbReference>
<dbReference type="AlphaFoldDB" id="A0A916DXF5"/>
<evidence type="ECO:0000313" key="10">
    <source>
        <dbReference type="Proteomes" id="UP001060919"/>
    </source>
</evidence>
<accession>A0A916DXF5</accession>
<dbReference type="NCBIfam" id="TIGR00675">
    <property type="entry name" value="dcm"/>
    <property type="match status" value="1"/>
</dbReference>
<protein>
    <recommendedName>
        <fullName evidence="1">DNA (cytosine-5-)-methyltransferase</fullName>
        <ecNumber evidence="1">2.1.1.37</ecNumber>
    </recommendedName>
</protein>
<dbReference type="PRINTS" id="PR00105">
    <property type="entry name" value="C5METTRFRASE"/>
</dbReference>
<evidence type="ECO:0000256" key="3">
    <source>
        <dbReference type="ARBA" id="ARBA00022679"/>
    </source>
</evidence>
<dbReference type="Proteomes" id="UP001060919">
    <property type="component" value="Plasmid pAUEb"/>
</dbReference>
<keyword evidence="4 7" id="KW-0949">S-adenosyl-L-methionine</keyword>
<dbReference type="InterPro" id="IPR001525">
    <property type="entry name" value="C5_MeTfrase"/>
</dbReference>
<dbReference type="InterPro" id="IPR031303">
    <property type="entry name" value="C5_meth_CS"/>
</dbReference>
<evidence type="ECO:0000313" key="9">
    <source>
        <dbReference type="EMBL" id="BDS15700.1"/>
    </source>
</evidence>
<proteinExistence type="inferred from homology"/>
<dbReference type="GO" id="GO:0003886">
    <property type="term" value="F:DNA (cytosine-5-)-methyltransferase activity"/>
    <property type="evidence" value="ECO:0007669"/>
    <property type="project" value="UniProtKB-EC"/>
</dbReference>
<name>A0A916DXF5_9BACT</name>
<evidence type="ECO:0000256" key="5">
    <source>
        <dbReference type="ARBA" id="ARBA00022747"/>
    </source>
</evidence>
<dbReference type="PROSITE" id="PS00095">
    <property type="entry name" value="C5_MTASE_2"/>
    <property type="match status" value="1"/>
</dbReference>
<evidence type="ECO:0000256" key="6">
    <source>
        <dbReference type="ARBA" id="ARBA00047422"/>
    </source>
</evidence>
<keyword evidence="3 7" id="KW-0808">Transferase</keyword>
<comment type="catalytic activity">
    <reaction evidence="6">
        <text>a 2'-deoxycytidine in DNA + S-adenosyl-L-methionine = a 5-methyl-2'-deoxycytidine in DNA + S-adenosyl-L-homocysteine + H(+)</text>
        <dbReference type="Rhea" id="RHEA:13681"/>
        <dbReference type="Rhea" id="RHEA-COMP:11369"/>
        <dbReference type="Rhea" id="RHEA-COMP:11370"/>
        <dbReference type="ChEBI" id="CHEBI:15378"/>
        <dbReference type="ChEBI" id="CHEBI:57856"/>
        <dbReference type="ChEBI" id="CHEBI:59789"/>
        <dbReference type="ChEBI" id="CHEBI:85452"/>
        <dbReference type="ChEBI" id="CHEBI:85454"/>
        <dbReference type="EC" id="2.1.1.37"/>
    </reaction>
</comment>
<dbReference type="GO" id="GO:0044027">
    <property type="term" value="P:negative regulation of gene expression via chromosomal CpG island methylation"/>
    <property type="evidence" value="ECO:0007669"/>
    <property type="project" value="TreeGrafter"/>
</dbReference>
<evidence type="ECO:0000256" key="7">
    <source>
        <dbReference type="PROSITE-ProRule" id="PRU01016"/>
    </source>
</evidence>
<evidence type="ECO:0000256" key="4">
    <source>
        <dbReference type="ARBA" id="ARBA00022691"/>
    </source>
</evidence>
<evidence type="ECO:0000256" key="1">
    <source>
        <dbReference type="ARBA" id="ARBA00011975"/>
    </source>
</evidence>
<keyword evidence="9" id="KW-0614">Plasmid</keyword>
<dbReference type="CDD" id="cd00315">
    <property type="entry name" value="Cyt_C5_DNA_methylase"/>
    <property type="match status" value="1"/>
</dbReference>
<organism evidence="9 10">
    <name type="scientific">Aureispira anguillae</name>
    <dbReference type="NCBI Taxonomy" id="2864201"/>
    <lineage>
        <taxon>Bacteria</taxon>
        <taxon>Pseudomonadati</taxon>
        <taxon>Bacteroidota</taxon>
        <taxon>Saprospiria</taxon>
        <taxon>Saprospirales</taxon>
        <taxon>Saprospiraceae</taxon>
        <taxon>Aureispira</taxon>
    </lineage>
</organism>
<comment type="similarity">
    <text evidence="7 8">Belongs to the class I-like SAM-binding methyltransferase superfamily. C5-methyltransferase family.</text>
</comment>